<gene>
    <name evidence="3" type="ORF">GPM918_LOCUS41076</name>
    <name evidence="2" type="ORF">OVA965_LOCUS36980</name>
    <name evidence="5" type="ORF">SRO942_LOCUS42084</name>
    <name evidence="4" type="ORF">TMI583_LOCUS38019</name>
</gene>
<sequence>MSTTSTSPPINSPSVQKQPFTFHSIFCDLQSTTTPELDETEAVCVGDEMQVSQTAIFDNNDSSFLKLEPPSPTSMSSPDVDSRSQPKAMFYLDESSPQSHSPSTHWSTLHSYIQRFRHLHHHHSQSHPSTSRPLLSKQTSMSEFESSAHRRQVQQRSSASFVDRTHVHRFLKRSETNIGSKRRSDFCVNDELYEFKAIPLDEDFPELRPSGEQQHRTLKKNRKSHSSVASFFHHFHPHHHQSQDQGKLSSPSKSISAVSKSTSSLSDASTDTSQQRLTVAHKVPSKCRSSPLFPKFFSHHDSHRNSDPSHHEHKHRIGNLMERLHHKKKQATGDDTTNMKFNCSSSSSLIKHWKSQQEQNPAQIQPDFFRTKSNQHPVIMKRVHTWHSFDIRPIEQCKEY</sequence>
<feature type="compositionally biased region" description="Basic residues" evidence="1">
    <location>
        <begin position="216"/>
        <end position="225"/>
    </location>
</feature>
<dbReference type="EMBL" id="CAJNOK010034212">
    <property type="protein sequence ID" value="CAF1501935.1"/>
    <property type="molecule type" value="Genomic_DNA"/>
</dbReference>
<feature type="compositionally biased region" description="Polar residues" evidence="1">
    <location>
        <begin position="73"/>
        <end position="84"/>
    </location>
</feature>
<evidence type="ECO:0000313" key="2">
    <source>
        <dbReference type="EMBL" id="CAF1501935.1"/>
    </source>
</evidence>
<reference evidence="3" key="1">
    <citation type="submission" date="2021-02" db="EMBL/GenBank/DDBJ databases">
        <authorList>
            <person name="Nowell W R."/>
        </authorList>
    </citation>
    <scope>NUCLEOTIDE SEQUENCE</scope>
</reference>
<proteinExistence type="predicted"/>
<comment type="caution">
    <text evidence="3">The sequence shown here is derived from an EMBL/GenBank/DDBJ whole genome shotgun (WGS) entry which is preliminary data.</text>
</comment>
<dbReference type="Proteomes" id="UP000681722">
    <property type="component" value="Unassembled WGS sequence"/>
</dbReference>
<evidence type="ECO:0000313" key="3">
    <source>
        <dbReference type="EMBL" id="CAF1580823.1"/>
    </source>
</evidence>
<dbReference type="Proteomes" id="UP000677228">
    <property type="component" value="Unassembled WGS sequence"/>
</dbReference>
<feature type="region of interest" description="Disordered" evidence="1">
    <location>
        <begin position="203"/>
        <end position="283"/>
    </location>
</feature>
<keyword evidence="6" id="KW-1185">Reference proteome</keyword>
<name>A0A815ZC07_9BILA</name>
<dbReference type="Proteomes" id="UP000682733">
    <property type="component" value="Unassembled WGS sequence"/>
</dbReference>
<feature type="compositionally biased region" description="Low complexity" evidence="1">
    <location>
        <begin position="247"/>
        <end position="273"/>
    </location>
</feature>
<feature type="region of interest" description="Disordered" evidence="1">
    <location>
        <begin position="119"/>
        <end position="160"/>
    </location>
</feature>
<feature type="compositionally biased region" description="Polar residues" evidence="1">
    <location>
        <begin position="132"/>
        <end position="145"/>
    </location>
</feature>
<dbReference type="EMBL" id="CAJNOQ010031581">
    <property type="protein sequence ID" value="CAF1580823.1"/>
    <property type="molecule type" value="Genomic_DNA"/>
</dbReference>
<dbReference type="Proteomes" id="UP000663829">
    <property type="component" value="Unassembled WGS sequence"/>
</dbReference>
<evidence type="ECO:0000313" key="4">
    <source>
        <dbReference type="EMBL" id="CAF4290347.1"/>
    </source>
</evidence>
<evidence type="ECO:0000313" key="6">
    <source>
        <dbReference type="Proteomes" id="UP000663829"/>
    </source>
</evidence>
<evidence type="ECO:0000256" key="1">
    <source>
        <dbReference type="SAM" id="MobiDB-lite"/>
    </source>
</evidence>
<dbReference type="AlphaFoldDB" id="A0A815ZC07"/>
<dbReference type="EMBL" id="CAJOBC010097540">
    <property type="protein sequence ID" value="CAF4448197.1"/>
    <property type="molecule type" value="Genomic_DNA"/>
</dbReference>
<accession>A0A815ZC07</accession>
<organism evidence="3 6">
    <name type="scientific">Didymodactylos carnosus</name>
    <dbReference type="NCBI Taxonomy" id="1234261"/>
    <lineage>
        <taxon>Eukaryota</taxon>
        <taxon>Metazoa</taxon>
        <taxon>Spiralia</taxon>
        <taxon>Gnathifera</taxon>
        <taxon>Rotifera</taxon>
        <taxon>Eurotatoria</taxon>
        <taxon>Bdelloidea</taxon>
        <taxon>Philodinida</taxon>
        <taxon>Philodinidae</taxon>
        <taxon>Didymodactylos</taxon>
    </lineage>
</organism>
<evidence type="ECO:0000313" key="5">
    <source>
        <dbReference type="EMBL" id="CAF4448197.1"/>
    </source>
</evidence>
<feature type="region of interest" description="Disordered" evidence="1">
    <location>
        <begin position="61"/>
        <end position="84"/>
    </location>
</feature>
<protein>
    <submittedName>
        <fullName evidence="3">Uncharacterized protein</fullName>
    </submittedName>
</protein>
<dbReference type="EMBL" id="CAJOBA010056224">
    <property type="protein sequence ID" value="CAF4290347.1"/>
    <property type="molecule type" value="Genomic_DNA"/>
</dbReference>